<dbReference type="PANTHER" id="PTHR42280:SF1">
    <property type="entry name" value="CITG FAMILY PROTEIN"/>
    <property type="match status" value="1"/>
</dbReference>
<evidence type="ECO:0000313" key="2">
    <source>
        <dbReference type="Proteomes" id="UP000230709"/>
    </source>
</evidence>
<dbReference type="KEGG" id="mtw:CQW49_13485"/>
<reference evidence="2" key="1">
    <citation type="submission" date="2017-10" db="EMBL/GenBank/DDBJ databases">
        <title>Completed PacBio SMRT sequence of Methylosinus trichosporium OB3b reveals presence of a third large plasmid.</title>
        <authorList>
            <person name="Charles T.C."/>
            <person name="Lynch M.D.J."/>
            <person name="Heil J.R."/>
            <person name="Cheng J."/>
        </authorList>
    </citation>
    <scope>NUCLEOTIDE SEQUENCE [LARGE SCALE GENOMIC DNA]</scope>
    <source>
        <strain evidence="2">OB3b</strain>
    </source>
</reference>
<dbReference type="Proteomes" id="UP000230709">
    <property type="component" value="Chromosome"/>
</dbReference>
<proteinExistence type="predicted"/>
<accession>A0A2D2D196</accession>
<gene>
    <name evidence="1" type="ORF">CQW49_13485</name>
</gene>
<name>A0A2D2D196_METT3</name>
<dbReference type="GO" id="GO:0005524">
    <property type="term" value="F:ATP binding"/>
    <property type="evidence" value="ECO:0007669"/>
    <property type="project" value="InterPro"/>
</dbReference>
<protein>
    <submittedName>
        <fullName evidence="1">Triphosphoribosyl-dephospho-CoA synthase</fullName>
    </submittedName>
</protein>
<sequence>MVDAAQVGRAFVAACEAELAAPKPGNVHIYADGHGMEARHFIDSAQAAAPHLCAEGASVGRRIFAAIEATWARVHCNTNLGIILLCAPLAHAAQRSGPGGLREKLGATLAALDRDDADLAFRAIALASPAGLGASAEHDVRAPAMVGLGEAMALAAPRDRVAHQYVTGYADIFELGQETIARARARGDDGPMTTLRLFMAFASRFPDSHIARKFGVDAARFVMERMAETASRLETIDERDAAFALALEFDRVLKKIEYNPGTSADLTVAALFADSLLSILPNVHKNG</sequence>
<organism evidence="1 2">
    <name type="scientific">Methylosinus trichosporium (strain ATCC 35070 / NCIMB 11131 / UNIQEM 75 / OB3b)</name>
    <dbReference type="NCBI Taxonomy" id="595536"/>
    <lineage>
        <taxon>Bacteria</taxon>
        <taxon>Pseudomonadati</taxon>
        <taxon>Pseudomonadota</taxon>
        <taxon>Alphaproteobacteria</taxon>
        <taxon>Hyphomicrobiales</taxon>
        <taxon>Methylocystaceae</taxon>
        <taxon>Methylosinus</taxon>
    </lineage>
</organism>
<dbReference type="EMBL" id="CP023737">
    <property type="protein sequence ID" value="ATQ68778.1"/>
    <property type="molecule type" value="Genomic_DNA"/>
</dbReference>
<dbReference type="AlphaFoldDB" id="A0A2D2D196"/>
<dbReference type="RefSeq" id="WP_003608957.1">
    <property type="nucleotide sequence ID" value="NZ_ADVE02000001.1"/>
</dbReference>
<dbReference type="InterPro" id="IPR002736">
    <property type="entry name" value="CitG"/>
</dbReference>
<evidence type="ECO:0000313" key="1">
    <source>
        <dbReference type="EMBL" id="ATQ68778.1"/>
    </source>
</evidence>
<dbReference type="PANTHER" id="PTHR42280">
    <property type="entry name" value="CITG FAMILY PROTEIN"/>
    <property type="match status" value="1"/>
</dbReference>
<dbReference type="Pfam" id="PF01874">
    <property type="entry name" value="CitG"/>
    <property type="match status" value="1"/>
</dbReference>
<dbReference type="STRING" id="595536.GCA_000178815_02466"/>
<keyword evidence="2" id="KW-1185">Reference proteome</keyword>
<dbReference type="GO" id="GO:0046917">
    <property type="term" value="F:triphosphoribosyl-dephospho-CoA synthase activity"/>
    <property type="evidence" value="ECO:0007669"/>
    <property type="project" value="InterPro"/>
</dbReference>
<dbReference type="Gene3D" id="1.10.4200.10">
    <property type="entry name" value="Triphosphoribosyl-dephospho-CoA protein"/>
    <property type="match status" value="1"/>
</dbReference>